<dbReference type="AlphaFoldDB" id="A0A7W9AEU9"/>
<name>A0A7W9AEU9_9SPHN</name>
<dbReference type="RefSeq" id="WP_184014521.1">
    <property type="nucleotide sequence ID" value="NZ_JACIJC010000001.1"/>
</dbReference>
<evidence type="ECO:0000313" key="2">
    <source>
        <dbReference type="Proteomes" id="UP000549617"/>
    </source>
</evidence>
<accession>A0A7W9AEU9</accession>
<organism evidence="1 2">
    <name type="scientific">Sphingobium boeckii</name>
    <dbReference type="NCBI Taxonomy" id="1082345"/>
    <lineage>
        <taxon>Bacteria</taxon>
        <taxon>Pseudomonadati</taxon>
        <taxon>Pseudomonadota</taxon>
        <taxon>Alphaproteobacteria</taxon>
        <taxon>Sphingomonadales</taxon>
        <taxon>Sphingomonadaceae</taxon>
        <taxon>Sphingobium</taxon>
    </lineage>
</organism>
<evidence type="ECO:0000313" key="1">
    <source>
        <dbReference type="EMBL" id="MBB5684283.1"/>
    </source>
</evidence>
<dbReference type="EMBL" id="JACIJC010000001">
    <property type="protein sequence ID" value="MBB5684283.1"/>
    <property type="molecule type" value="Genomic_DNA"/>
</dbReference>
<keyword evidence="2" id="KW-1185">Reference proteome</keyword>
<gene>
    <name evidence="1" type="ORF">FHS49_000274</name>
</gene>
<sequence>MRIVILAALALASCSEPAGDDGYMFDHADFRRSRVTVDIVEYQDLAKLQAAARALKPETLAGEQRQAFGRVWINQPRCEIHMLAPEKTRERKWPGHELLHCIYGDWHRRPPR</sequence>
<protein>
    <submittedName>
        <fullName evidence="1">Uncharacterized protein</fullName>
    </submittedName>
</protein>
<comment type="caution">
    <text evidence="1">The sequence shown here is derived from an EMBL/GenBank/DDBJ whole genome shotgun (WGS) entry which is preliminary data.</text>
</comment>
<reference evidence="1 2" key="1">
    <citation type="submission" date="2020-08" db="EMBL/GenBank/DDBJ databases">
        <title>Genomic Encyclopedia of Type Strains, Phase IV (KMG-IV): sequencing the most valuable type-strain genomes for metagenomic binning, comparative biology and taxonomic classification.</title>
        <authorList>
            <person name="Goeker M."/>
        </authorList>
    </citation>
    <scope>NUCLEOTIDE SEQUENCE [LARGE SCALE GENOMIC DNA]</scope>
    <source>
        <strain evidence="1 2">DSM 25079</strain>
    </source>
</reference>
<proteinExistence type="predicted"/>
<dbReference type="Proteomes" id="UP000549617">
    <property type="component" value="Unassembled WGS sequence"/>
</dbReference>